<evidence type="ECO:0000256" key="1">
    <source>
        <dbReference type="ARBA" id="ARBA00005006"/>
    </source>
</evidence>
<organism evidence="11 12">
    <name type="scientific">Toxoplasma gondii GAB2-2007-GAL-DOM2</name>
    <dbReference type="NCBI Taxonomy" id="1130820"/>
    <lineage>
        <taxon>Eukaryota</taxon>
        <taxon>Sar</taxon>
        <taxon>Alveolata</taxon>
        <taxon>Apicomplexa</taxon>
        <taxon>Conoidasida</taxon>
        <taxon>Coccidia</taxon>
        <taxon>Eucoccidiorida</taxon>
        <taxon>Eimeriorina</taxon>
        <taxon>Sarcocystidae</taxon>
        <taxon>Toxoplasma</taxon>
    </lineage>
</organism>
<dbReference type="InterPro" id="IPR004308">
    <property type="entry name" value="GCS"/>
</dbReference>
<dbReference type="EC" id="6.3.2.2" evidence="3"/>
<keyword evidence="6" id="KW-0547">Nucleotide-binding</keyword>
<feature type="region of interest" description="Disordered" evidence="10">
    <location>
        <begin position="1010"/>
        <end position="1062"/>
    </location>
</feature>
<evidence type="ECO:0000256" key="9">
    <source>
        <dbReference type="ARBA" id="ARBA00032122"/>
    </source>
</evidence>
<dbReference type="PANTHER" id="PTHR11164:SF0">
    <property type="entry name" value="GLUTAMATE--CYSTEINE LIGASE CATALYTIC SUBUNIT"/>
    <property type="match status" value="1"/>
</dbReference>
<dbReference type="UniPathway" id="UPA00142">
    <property type="reaction ID" value="UER00209"/>
</dbReference>
<dbReference type="OrthoDB" id="7939818at2759"/>
<evidence type="ECO:0000256" key="6">
    <source>
        <dbReference type="ARBA" id="ARBA00022741"/>
    </source>
</evidence>
<evidence type="ECO:0000313" key="11">
    <source>
        <dbReference type="EMBL" id="KFG48759.1"/>
    </source>
</evidence>
<dbReference type="AlphaFoldDB" id="A0A086KWJ1"/>
<keyword evidence="4 11" id="KW-0436">Ligase</keyword>
<keyword evidence="7" id="KW-0067">ATP-binding</keyword>
<dbReference type="Gene3D" id="3.30.590.50">
    <property type="match status" value="2"/>
</dbReference>
<evidence type="ECO:0000256" key="8">
    <source>
        <dbReference type="ARBA" id="ARBA00030585"/>
    </source>
</evidence>
<protein>
    <recommendedName>
        <fullName evidence="3">glutamate--cysteine ligase</fullName>
        <ecNumber evidence="3">6.3.2.2</ecNumber>
    </recommendedName>
    <alternativeName>
        <fullName evidence="9">Gamma-ECS</fullName>
    </alternativeName>
    <alternativeName>
        <fullName evidence="8">Gamma-glutamylcysteine synthetase</fullName>
    </alternativeName>
</protein>
<feature type="compositionally biased region" description="Polar residues" evidence="10">
    <location>
        <begin position="1019"/>
        <end position="1031"/>
    </location>
</feature>
<feature type="region of interest" description="Disordered" evidence="10">
    <location>
        <begin position="226"/>
        <end position="261"/>
    </location>
</feature>
<name>A0A086KWJ1_TOXGO</name>
<evidence type="ECO:0000256" key="5">
    <source>
        <dbReference type="ARBA" id="ARBA00022684"/>
    </source>
</evidence>
<feature type="compositionally biased region" description="Basic and acidic residues" evidence="10">
    <location>
        <begin position="1044"/>
        <end position="1056"/>
    </location>
</feature>
<dbReference type="GO" id="GO:0004357">
    <property type="term" value="F:glutamate-cysteine ligase activity"/>
    <property type="evidence" value="ECO:0007669"/>
    <property type="project" value="UniProtKB-EC"/>
</dbReference>
<evidence type="ECO:0000256" key="4">
    <source>
        <dbReference type="ARBA" id="ARBA00022598"/>
    </source>
</evidence>
<evidence type="ECO:0000256" key="10">
    <source>
        <dbReference type="SAM" id="MobiDB-lite"/>
    </source>
</evidence>
<comment type="caution">
    <text evidence="11">The sequence shown here is derived from an EMBL/GenBank/DDBJ whole genome shotgun (WGS) entry which is preliminary data.</text>
</comment>
<evidence type="ECO:0000256" key="7">
    <source>
        <dbReference type="ARBA" id="ARBA00022840"/>
    </source>
</evidence>
<dbReference type="Proteomes" id="UP000028837">
    <property type="component" value="Unassembled WGS sequence"/>
</dbReference>
<dbReference type="GO" id="GO:0005524">
    <property type="term" value="F:ATP binding"/>
    <property type="evidence" value="ECO:0007669"/>
    <property type="project" value="UniProtKB-KW"/>
</dbReference>
<dbReference type="GO" id="GO:0006750">
    <property type="term" value="P:glutathione biosynthetic process"/>
    <property type="evidence" value="ECO:0007669"/>
    <property type="project" value="UniProtKB-UniPathway"/>
</dbReference>
<dbReference type="SMR" id="A0A086KWJ1"/>
<evidence type="ECO:0000256" key="3">
    <source>
        <dbReference type="ARBA" id="ARBA00012220"/>
    </source>
</evidence>
<keyword evidence="5" id="KW-0317">Glutathione biosynthesis</keyword>
<dbReference type="InterPro" id="IPR014746">
    <property type="entry name" value="Gln_synth/guanido_kin_cat_dom"/>
</dbReference>
<feature type="region of interest" description="Disordered" evidence="10">
    <location>
        <begin position="585"/>
        <end position="629"/>
    </location>
</feature>
<comment type="similarity">
    <text evidence="2">Belongs to the glutamate--cysteine ligase type 3 family.</text>
</comment>
<dbReference type="Gene3D" id="1.10.8.960">
    <property type="match status" value="1"/>
</dbReference>
<comment type="pathway">
    <text evidence="1">Sulfur metabolism; glutathione biosynthesis; glutathione from L-cysteine and L-glutamate: step 1/2.</text>
</comment>
<proteinExistence type="inferred from homology"/>
<dbReference type="SUPFAM" id="SSF55931">
    <property type="entry name" value="Glutamine synthetase/guanido kinase"/>
    <property type="match status" value="1"/>
</dbReference>
<sequence>MGFLEEGAPLAWRDSDRYRATVKRRGVREFVKLFRHFKDSHCDRSSLSWGDELEFCLVKLDYGSQIPRIFLAAECALHELRSREALLSKALTWKPSPTWRCVLNSLTQPISHRLGSAESGGPSTSFSPLDAVLAFSALSNQSGDTTCSISANAPVWQLSGWHPEYGRHMVEAIPEKPFPLDLESLIYLLPSMQIRRKKIQAVLPADCYVVSLTNFPTLGALVSDLDASTDSEKTQNGGSRGDTNETGGGTHEGQRATNSGILKPGDFAFPAAVPDPFRGCSRSIFVGDEVIQKHPRFRTLTANIRERRGKKVDITVPLFQDVCTFPRADRIDGSRTPAGDSAKAKTLHEQEYRRQLMMEGKTLHDGRSIYMDHMVFGMGMHCAQATFGCPSLSDARYLYDQLGVLAPLWLSLTAATPFLRGLVAATDTRWATIAGAVDCRTSKESRALPKSRYGAFSLYIGDHGSLHDHIDFYNDIPAPVNRRAYAALIASGVDPVLARHVAFLFVRDPMVIFRDKLVDCQGEEEEEAIRRLEAEARVDWAVDVYDGKYQTTADFENLQSTNWNSVRFKPPPSFNQFVGQAVGQTSKPVTAHEGGTQNEFTETNERRQLRNEDKESPGATAQRLCRSGTTGPTVECWRVEFRTPEIQLSDFENAACIALITVFVQVLLEERFDLYIPMSLNDENMRRSSQLNSILTQKFWFRKDIRSSSSDRSFEEFYLHEILFGVPVVPGRQTPAVALVPACLAYMERRLPSGSPYAAAQLLEFFDFLRHRTQGIVPTNATFLRAYLAAHPDYKHDSVVSRTISFGVCDLAAKIGHGTVRIPELFGPFAHRVGMRISDDESIQAYGDFSKPLVTADFPCPLGGFLASVREQHCEKGPAEAEPHSSVSGMNQKTPENLLCNHSAGASFSPEKYGLCLSRRTKMDPPQSDPGLSFYLGGRVPLTLQKAWKSQQIQRFFDFRNENSISKMEMREFRIHKDVWNPVQREFRGSSHRPITTNKAESTWAWMLSTAVGGPDTDTGASDENGSTSCPSLGEIGDISDEAQAEKRYNGAREQEGACSQG</sequence>
<dbReference type="Pfam" id="PF03074">
    <property type="entry name" value="GCS"/>
    <property type="match status" value="3"/>
</dbReference>
<dbReference type="VEuPathDB" id="ToxoDB:TGDOM2_232590"/>
<dbReference type="PANTHER" id="PTHR11164">
    <property type="entry name" value="GLUTAMATE CYSTEINE LIGASE"/>
    <property type="match status" value="1"/>
</dbReference>
<evidence type="ECO:0000313" key="12">
    <source>
        <dbReference type="Proteomes" id="UP000028837"/>
    </source>
</evidence>
<evidence type="ECO:0000256" key="2">
    <source>
        <dbReference type="ARBA" id="ARBA00008100"/>
    </source>
</evidence>
<accession>A0A086KWJ1</accession>
<reference evidence="11 12" key="1">
    <citation type="submission" date="2014-02" db="EMBL/GenBank/DDBJ databases">
        <authorList>
            <person name="Sibley D."/>
            <person name="Venepally P."/>
            <person name="Karamycheva S."/>
            <person name="Hadjithomas M."/>
            <person name="Khan A."/>
            <person name="Brunk B."/>
            <person name="Roos D."/>
            <person name="Caler E."/>
            <person name="Lorenzi H."/>
        </authorList>
    </citation>
    <scope>NUCLEOTIDE SEQUENCE [LARGE SCALE GENOMIC DNA]</scope>
    <source>
        <strain evidence="11 12">GAB2-2007-GAL-DOM2</strain>
    </source>
</reference>
<feature type="compositionally biased region" description="Basic and acidic residues" evidence="10">
    <location>
        <begin position="603"/>
        <end position="616"/>
    </location>
</feature>
<dbReference type="EMBL" id="AHZU02000081">
    <property type="protein sequence ID" value="KFG48759.1"/>
    <property type="molecule type" value="Genomic_DNA"/>
</dbReference>
<gene>
    <name evidence="11" type="ORF">TGDOM2_232590</name>
</gene>